<dbReference type="OrthoDB" id="6021951at2759"/>
<comment type="caution">
    <text evidence="1">The sequence shown here is derived from an EMBL/GenBank/DDBJ whole genome shotgun (WGS) entry which is preliminary data.</text>
</comment>
<dbReference type="AlphaFoldDB" id="A0A8X6XJT2"/>
<name>A0A8X6XJT2_9ARAC</name>
<reference evidence="1" key="1">
    <citation type="submission" date="2020-08" db="EMBL/GenBank/DDBJ databases">
        <title>Multicomponent nature underlies the extraordinary mechanical properties of spider dragline silk.</title>
        <authorList>
            <person name="Kono N."/>
            <person name="Nakamura H."/>
            <person name="Mori M."/>
            <person name="Yoshida Y."/>
            <person name="Ohtoshi R."/>
            <person name="Malay A.D."/>
            <person name="Moran D.A.P."/>
            <person name="Tomita M."/>
            <person name="Numata K."/>
            <person name="Arakawa K."/>
        </authorList>
    </citation>
    <scope>NUCLEOTIDE SEQUENCE</scope>
</reference>
<proteinExistence type="predicted"/>
<accession>A0A8X6XJT2</accession>
<gene>
    <name evidence="1" type="ORF">TNIN_32501</name>
</gene>
<evidence type="ECO:0000313" key="2">
    <source>
        <dbReference type="Proteomes" id="UP000886998"/>
    </source>
</evidence>
<sequence>MALKAWYWLKRVLVPMPHVRVPTAAFFTDVKATVYAEQLSILDSAAFGCSDISELGLSLPEAEQSPDSVTFKHLNRRHPPPNAKRALGGCHPLRPLQRSHRKAQRHLVSCPQEPTASFSHTVGAAVLSPRDGRTLLRPKWKRCLVPNLSISPSPSIISGVRPNIQHLLEPCHFTELDPVCMGTIAFMVSRELEP</sequence>
<evidence type="ECO:0000313" key="1">
    <source>
        <dbReference type="EMBL" id="GFY55207.1"/>
    </source>
</evidence>
<dbReference type="EMBL" id="BMAV01010261">
    <property type="protein sequence ID" value="GFY55207.1"/>
    <property type="molecule type" value="Genomic_DNA"/>
</dbReference>
<organism evidence="1 2">
    <name type="scientific">Trichonephila inaurata madagascariensis</name>
    <dbReference type="NCBI Taxonomy" id="2747483"/>
    <lineage>
        <taxon>Eukaryota</taxon>
        <taxon>Metazoa</taxon>
        <taxon>Ecdysozoa</taxon>
        <taxon>Arthropoda</taxon>
        <taxon>Chelicerata</taxon>
        <taxon>Arachnida</taxon>
        <taxon>Araneae</taxon>
        <taxon>Araneomorphae</taxon>
        <taxon>Entelegynae</taxon>
        <taxon>Araneoidea</taxon>
        <taxon>Nephilidae</taxon>
        <taxon>Trichonephila</taxon>
        <taxon>Trichonephila inaurata</taxon>
    </lineage>
</organism>
<protein>
    <submittedName>
        <fullName evidence="1">Uncharacterized protein</fullName>
    </submittedName>
</protein>
<keyword evidence="2" id="KW-1185">Reference proteome</keyword>
<dbReference type="Proteomes" id="UP000886998">
    <property type="component" value="Unassembled WGS sequence"/>
</dbReference>